<feature type="region of interest" description="Disordered" evidence="1">
    <location>
        <begin position="77"/>
        <end position="140"/>
    </location>
</feature>
<organism evidence="2 3">
    <name type="scientific">Didymella exigua CBS 183.55</name>
    <dbReference type="NCBI Taxonomy" id="1150837"/>
    <lineage>
        <taxon>Eukaryota</taxon>
        <taxon>Fungi</taxon>
        <taxon>Dikarya</taxon>
        <taxon>Ascomycota</taxon>
        <taxon>Pezizomycotina</taxon>
        <taxon>Dothideomycetes</taxon>
        <taxon>Pleosporomycetidae</taxon>
        <taxon>Pleosporales</taxon>
        <taxon>Pleosporineae</taxon>
        <taxon>Didymellaceae</taxon>
        <taxon>Didymella</taxon>
    </lineage>
</organism>
<evidence type="ECO:0000313" key="2">
    <source>
        <dbReference type="EMBL" id="KAF1932215.1"/>
    </source>
</evidence>
<sequence>MPPNAATNDSKAGKTYSADVVAAVLMATGTTPLSMKHYELMSSLDGVKTASEFQHDFRAVLARAKELKARVDNGEIFEPVAPATKRGGTTTPATPKKRNGDDVGDSPSKKSKATPKPRDKKARAEAPPTPQTADDDLELPEGMDAFIRAEKQWEVNNFVWSWRVDPVAHDTTSVISF</sequence>
<proteinExistence type="predicted"/>
<dbReference type="RefSeq" id="XP_033452463.1">
    <property type="nucleotide sequence ID" value="XM_033587947.1"/>
</dbReference>
<reference evidence="2" key="1">
    <citation type="journal article" date="2020" name="Stud. Mycol.">
        <title>101 Dothideomycetes genomes: a test case for predicting lifestyles and emergence of pathogens.</title>
        <authorList>
            <person name="Haridas S."/>
            <person name="Albert R."/>
            <person name="Binder M."/>
            <person name="Bloem J."/>
            <person name="Labutti K."/>
            <person name="Salamov A."/>
            <person name="Andreopoulos B."/>
            <person name="Baker S."/>
            <person name="Barry K."/>
            <person name="Bills G."/>
            <person name="Bluhm B."/>
            <person name="Cannon C."/>
            <person name="Castanera R."/>
            <person name="Culley D."/>
            <person name="Daum C."/>
            <person name="Ezra D."/>
            <person name="Gonzalez J."/>
            <person name="Henrissat B."/>
            <person name="Kuo A."/>
            <person name="Liang C."/>
            <person name="Lipzen A."/>
            <person name="Lutzoni F."/>
            <person name="Magnuson J."/>
            <person name="Mondo S."/>
            <person name="Nolan M."/>
            <person name="Ohm R."/>
            <person name="Pangilinan J."/>
            <person name="Park H.-J."/>
            <person name="Ramirez L."/>
            <person name="Alfaro M."/>
            <person name="Sun H."/>
            <person name="Tritt A."/>
            <person name="Yoshinaga Y."/>
            <person name="Zwiers L.-H."/>
            <person name="Turgeon B."/>
            <person name="Goodwin S."/>
            <person name="Spatafora J."/>
            <person name="Crous P."/>
            <person name="Grigoriev I."/>
        </authorList>
    </citation>
    <scope>NUCLEOTIDE SEQUENCE</scope>
    <source>
        <strain evidence="2">CBS 183.55</strain>
    </source>
</reference>
<feature type="compositionally biased region" description="Basic residues" evidence="1">
    <location>
        <begin position="109"/>
        <end position="121"/>
    </location>
</feature>
<dbReference type="Proteomes" id="UP000800082">
    <property type="component" value="Unassembled WGS sequence"/>
</dbReference>
<dbReference type="GeneID" id="54345594"/>
<dbReference type="OrthoDB" id="3938057at2759"/>
<dbReference type="AlphaFoldDB" id="A0A6A5RUS5"/>
<protein>
    <submittedName>
        <fullName evidence="2">Uncharacterized protein</fullName>
    </submittedName>
</protein>
<gene>
    <name evidence="2" type="ORF">M421DRAFT_1869</name>
</gene>
<evidence type="ECO:0000313" key="3">
    <source>
        <dbReference type="Proteomes" id="UP000800082"/>
    </source>
</evidence>
<evidence type="ECO:0000256" key="1">
    <source>
        <dbReference type="SAM" id="MobiDB-lite"/>
    </source>
</evidence>
<dbReference type="EMBL" id="ML978959">
    <property type="protein sequence ID" value="KAF1932215.1"/>
    <property type="molecule type" value="Genomic_DNA"/>
</dbReference>
<name>A0A6A5RUS5_9PLEO</name>
<keyword evidence="3" id="KW-1185">Reference proteome</keyword>
<accession>A0A6A5RUS5</accession>